<dbReference type="Proteomes" id="UP000263012">
    <property type="component" value="Chromosome"/>
</dbReference>
<proteinExistence type="predicted"/>
<dbReference type="PROSITE" id="PS51257">
    <property type="entry name" value="PROKAR_LIPOPROTEIN"/>
    <property type="match status" value="1"/>
</dbReference>
<dbReference type="GeneID" id="37877896"/>
<sequence length="215" mass="23255">MRRRELIAGAGIALATTTAGCTSVLNDEPVTFEAALAQVPESVARDAGYELDEFGEQVIERTFEAAGQSQTVQVTNRTAEYEKAIELGPLGELRAAIFTALSTPKVEVLGRTFNPVDDLSNEELAEMIQDQYADIGDLEVEHEAPVTILGTDTTQTKFAGEIRMEGGEEIDIYLHVSSPVESGDDLVIAVGGYPQQLPGEEDHVLTMMEAIEHDT</sequence>
<reference evidence="2" key="1">
    <citation type="submission" date="2017-11" db="EMBL/GenBank/DDBJ databases">
        <title>Phenotypic and genomic properties of facultatively anaerobic sulfur-reducing natronoarchaea from hypersaline soda lakes.</title>
        <authorList>
            <person name="Sorokin D.Y."/>
            <person name="Kublanov I.V."/>
            <person name="Roman P."/>
            <person name="Sinninghe Damste J.S."/>
            <person name="Golyshin P.N."/>
            <person name="Rojo D."/>
            <person name="Ciordia S."/>
            <person name="Mena M.D.C."/>
            <person name="Ferrer M."/>
            <person name="Messina E."/>
            <person name="Smedile F."/>
            <person name="La Spada G."/>
            <person name="La Cono V."/>
            <person name="Yakimov M.M."/>
        </authorList>
    </citation>
    <scope>NUCLEOTIDE SEQUENCE [LARGE SCALE GENOMIC DNA]</scope>
    <source>
        <strain evidence="2">AArc-Sl</strain>
    </source>
</reference>
<dbReference type="EMBL" id="CP025066">
    <property type="protein sequence ID" value="AUX09174.1"/>
    <property type="molecule type" value="Genomic_DNA"/>
</dbReference>
<dbReference type="KEGG" id="hdf:AArcSl_1545"/>
<dbReference type="InterPro" id="IPR045396">
    <property type="entry name" value="DUF6517"/>
</dbReference>
<protein>
    <submittedName>
        <fullName evidence="1">Uncharacterized protein</fullName>
    </submittedName>
</protein>
<accession>A0A343TJA2</accession>
<organism evidence="1 2">
    <name type="scientific">Halalkaliarchaeum desulfuricum</name>
    <dbReference type="NCBI Taxonomy" id="2055893"/>
    <lineage>
        <taxon>Archaea</taxon>
        <taxon>Methanobacteriati</taxon>
        <taxon>Methanobacteriota</taxon>
        <taxon>Stenosarchaea group</taxon>
        <taxon>Halobacteria</taxon>
        <taxon>Halobacteriales</taxon>
        <taxon>Haloferacaceae</taxon>
        <taxon>Halalkaliarchaeum</taxon>
    </lineage>
</organism>
<keyword evidence="2" id="KW-1185">Reference proteome</keyword>
<gene>
    <name evidence="1" type="ORF">AArcSl_1545</name>
</gene>
<name>A0A343TJA2_9EURY</name>
<dbReference type="RefSeq" id="WP_119817337.1">
    <property type="nucleotide sequence ID" value="NZ_CP025066.1"/>
</dbReference>
<dbReference type="Pfam" id="PF20127">
    <property type="entry name" value="DUF6517"/>
    <property type="match status" value="1"/>
</dbReference>
<dbReference type="OrthoDB" id="205286at2157"/>
<evidence type="ECO:0000313" key="1">
    <source>
        <dbReference type="EMBL" id="AUX09174.1"/>
    </source>
</evidence>
<evidence type="ECO:0000313" key="2">
    <source>
        <dbReference type="Proteomes" id="UP000263012"/>
    </source>
</evidence>
<dbReference type="AlphaFoldDB" id="A0A343TJA2"/>